<dbReference type="Gene3D" id="3.90.180.10">
    <property type="entry name" value="Medium-chain alcohol dehydrogenases, catalytic domain"/>
    <property type="match status" value="1"/>
</dbReference>
<dbReference type="OrthoDB" id="3941538at2759"/>
<evidence type="ECO:0000256" key="4">
    <source>
        <dbReference type="ARBA" id="ARBA00022490"/>
    </source>
</evidence>
<proteinExistence type="inferred from homology"/>
<evidence type="ECO:0000256" key="5">
    <source>
        <dbReference type="ARBA" id="ARBA00022857"/>
    </source>
</evidence>
<keyword evidence="6" id="KW-0694">RNA-binding</keyword>
<dbReference type="InterPro" id="IPR020843">
    <property type="entry name" value="ER"/>
</dbReference>
<evidence type="ECO:0000256" key="3">
    <source>
        <dbReference type="ARBA" id="ARBA00011881"/>
    </source>
</evidence>
<dbReference type="SMART" id="SM00829">
    <property type="entry name" value="PKS_ER"/>
    <property type="match status" value="1"/>
</dbReference>
<organism evidence="9 12">
    <name type="scientific">Adineta ricciae</name>
    <name type="common">Rotifer</name>
    <dbReference type="NCBI Taxonomy" id="249248"/>
    <lineage>
        <taxon>Eukaryota</taxon>
        <taxon>Metazoa</taxon>
        <taxon>Spiralia</taxon>
        <taxon>Gnathifera</taxon>
        <taxon>Rotifera</taxon>
        <taxon>Eurotatoria</taxon>
        <taxon>Bdelloidea</taxon>
        <taxon>Adinetida</taxon>
        <taxon>Adinetidae</taxon>
        <taxon>Adineta</taxon>
    </lineage>
</organism>
<sequence>MAGVMRAILVKEFGDASVLKLVQNAVIPNIKSHEILIRVHAAGVNPVDTYIRSGTYTRSPALPYVPGGDAAGIVERVGDAVSKYKVGDRVFTAKTVTGTYAEYCVAHTDFVFPLPINISFEEGSALGAPYFTAYRALVIKGHAKPNETVLIHGASGGVGIAAVQLAKALGLRVIGTASTEQGLQAIHNQGADLVFNHKQEGYFEDIAKTSNNGEGVDLIIEMLANVNLNNDLQILKAKVGRVVVVGNRGTIDINPRLLMTKETSVHGVTLYSSSEDEFQMVNAFLQNGLKHGYIKPLLGKLYPLEEASQAHIDIMQNTGTCGRLTLTI</sequence>
<reference evidence="9" key="1">
    <citation type="submission" date="2021-02" db="EMBL/GenBank/DDBJ databases">
        <authorList>
            <person name="Nowell W R."/>
        </authorList>
    </citation>
    <scope>NUCLEOTIDE SEQUENCE</scope>
</reference>
<keyword evidence="11" id="KW-1185">Reference proteome</keyword>
<dbReference type="InterPro" id="IPR013149">
    <property type="entry name" value="ADH-like_C"/>
</dbReference>
<dbReference type="GO" id="GO:0070402">
    <property type="term" value="F:NADPH binding"/>
    <property type="evidence" value="ECO:0007669"/>
    <property type="project" value="TreeGrafter"/>
</dbReference>
<evidence type="ECO:0000313" key="10">
    <source>
        <dbReference type="EMBL" id="CAF1177659.1"/>
    </source>
</evidence>
<gene>
    <name evidence="9" type="ORF">EDS130_LOCUS2689</name>
    <name evidence="10" type="ORF">XAT740_LOCUS22395</name>
</gene>
<dbReference type="InterPro" id="IPR002364">
    <property type="entry name" value="Quin_OxRdtase/zeta-crystal_CS"/>
</dbReference>
<evidence type="ECO:0000256" key="7">
    <source>
        <dbReference type="ARBA" id="ARBA00022990"/>
    </source>
</evidence>
<keyword evidence="7" id="KW-0007">Acetylation</keyword>
<dbReference type="EMBL" id="CAJNOR010001648">
    <property type="protein sequence ID" value="CAF1177659.1"/>
    <property type="molecule type" value="Genomic_DNA"/>
</dbReference>
<evidence type="ECO:0000313" key="12">
    <source>
        <dbReference type="Proteomes" id="UP000663852"/>
    </source>
</evidence>
<evidence type="ECO:0000256" key="2">
    <source>
        <dbReference type="ARBA" id="ARBA00010371"/>
    </source>
</evidence>
<dbReference type="InterPro" id="IPR051603">
    <property type="entry name" value="Zinc-ADH_QOR/CCCR"/>
</dbReference>
<evidence type="ECO:0000313" key="11">
    <source>
        <dbReference type="Proteomes" id="UP000663828"/>
    </source>
</evidence>
<dbReference type="EMBL" id="CAJNOJ010000006">
    <property type="protein sequence ID" value="CAF0758664.1"/>
    <property type="molecule type" value="Genomic_DNA"/>
</dbReference>
<dbReference type="PANTHER" id="PTHR44154:SF1">
    <property type="entry name" value="QUINONE OXIDOREDUCTASE"/>
    <property type="match status" value="1"/>
</dbReference>
<dbReference type="InterPro" id="IPR013154">
    <property type="entry name" value="ADH-like_N"/>
</dbReference>
<dbReference type="InterPro" id="IPR036291">
    <property type="entry name" value="NAD(P)-bd_dom_sf"/>
</dbReference>
<dbReference type="CDD" id="cd08253">
    <property type="entry name" value="zeta_crystallin"/>
    <property type="match status" value="1"/>
</dbReference>
<dbReference type="InterPro" id="IPR011032">
    <property type="entry name" value="GroES-like_sf"/>
</dbReference>
<comment type="subunit">
    <text evidence="3">Homotetramer.</text>
</comment>
<protein>
    <recommendedName>
        <fullName evidence="8">Enoyl reductase (ER) domain-containing protein</fullName>
    </recommendedName>
</protein>
<dbReference type="GO" id="GO:0003960">
    <property type="term" value="F:quinone reductase (NADPH) activity"/>
    <property type="evidence" value="ECO:0007669"/>
    <property type="project" value="TreeGrafter"/>
</dbReference>
<comment type="similarity">
    <text evidence="2">Belongs to the zinc-containing alcohol dehydrogenase family. Quinone oxidoreductase subfamily.</text>
</comment>
<name>A0A813Q1Z3_ADIRI</name>
<dbReference type="PROSITE" id="PS01162">
    <property type="entry name" value="QOR_ZETA_CRYSTAL"/>
    <property type="match status" value="1"/>
</dbReference>
<comment type="caution">
    <text evidence="9">The sequence shown here is derived from an EMBL/GenBank/DDBJ whole genome shotgun (WGS) entry which is preliminary data.</text>
</comment>
<dbReference type="FunFam" id="3.90.180.10:FF:000016">
    <property type="entry name" value="Quinone oxidoreductase"/>
    <property type="match status" value="1"/>
</dbReference>
<evidence type="ECO:0000259" key="8">
    <source>
        <dbReference type="SMART" id="SM00829"/>
    </source>
</evidence>
<feature type="domain" description="Enoyl reductase (ER)" evidence="8">
    <location>
        <begin position="14"/>
        <end position="326"/>
    </location>
</feature>
<dbReference type="PANTHER" id="PTHR44154">
    <property type="entry name" value="QUINONE OXIDOREDUCTASE"/>
    <property type="match status" value="1"/>
</dbReference>
<keyword evidence="4" id="KW-0963">Cytoplasm</keyword>
<comment type="subcellular location">
    <subcellularLocation>
        <location evidence="1">Cytoplasm</location>
    </subcellularLocation>
</comment>
<dbReference type="FunFam" id="3.40.50.720:FF:000244">
    <property type="entry name" value="quinone oxidoreductase"/>
    <property type="match status" value="1"/>
</dbReference>
<dbReference type="Proteomes" id="UP000663828">
    <property type="component" value="Unassembled WGS sequence"/>
</dbReference>
<dbReference type="GO" id="GO:0005829">
    <property type="term" value="C:cytosol"/>
    <property type="evidence" value="ECO:0007669"/>
    <property type="project" value="TreeGrafter"/>
</dbReference>
<dbReference type="Gene3D" id="3.40.50.720">
    <property type="entry name" value="NAD(P)-binding Rossmann-like Domain"/>
    <property type="match status" value="1"/>
</dbReference>
<dbReference type="AlphaFoldDB" id="A0A813Q1Z3"/>
<dbReference type="GO" id="GO:0008270">
    <property type="term" value="F:zinc ion binding"/>
    <property type="evidence" value="ECO:0007669"/>
    <property type="project" value="InterPro"/>
</dbReference>
<evidence type="ECO:0000256" key="1">
    <source>
        <dbReference type="ARBA" id="ARBA00004496"/>
    </source>
</evidence>
<dbReference type="Pfam" id="PF08240">
    <property type="entry name" value="ADH_N"/>
    <property type="match status" value="1"/>
</dbReference>
<dbReference type="Pfam" id="PF00107">
    <property type="entry name" value="ADH_zinc_N"/>
    <property type="match status" value="1"/>
</dbReference>
<keyword evidence="5" id="KW-0521">NADP</keyword>
<evidence type="ECO:0000256" key="6">
    <source>
        <dbReference type="ARBA" id="ARBA00022884"/>
    </source>
</evidence>
<dbReference type="SUPFAM" id="SSF50129">
    <property type="entry name" value="GroES-like"/>
    <property type="match status" value="1"/>
</dbReference>
<dbReference type="GO" id="GO:0003730">
    <property type="term" value="F:mRNA 3'-UTR binding"/>
    <property type="evidence" value="ECO:0007669"/>
    <property type="project" value="TreeGrafter"/>
</dbReference>
<dbReference type="SUPFAM" id="SSF51735">
    <property type="entry name" value="NAD(P)-binding Rossmann-fold domains"/>
    <property type="match status" value="1"/>
</dbReference>
<evidence type="ECO:0000313" key="9">
    <source>
        <dbReference type="EMBL" id="CAF0758664.1"/>
    </source>
</evidence>
<dbReference type="Proteomes" id="UP000663852">
    <property type="component" value="Unassembled WGS sequence"/>
</dbReference>
<accession>A0A813Q1Z3</accession>